<feature type="transmembrane region" description="Helical" evidence="1">
    <location>
        <begin position="36"/>
        <end position="58"/>
    </location>
</feature>
<name>A0ABV7J1K2_9RHOB</name>
<keyword evidence="1" id="KW-1133">Transmembrane helix</keyword>
<dbReference type="RefSeq" id="WP_380072735.1">
    <property type="nucleotide sequence ID" value="NZ_JBHRTO010000001.1"/>
</dbReference>
<feature type="transmembrane region" description="Helical" evidence="1">
    <location>
        <begin position="91"/>
        <end position="108"/>
    </location>
</feature>
<gene>
    <name evidence="2" type="ORF">ACFOGH_09010</name>
</gene>
<comment type="caution">
    <text evidence="2">The sequence shown here is derived from an EMBL/GenBank/DDBJ whole genome shotgun (WGS) entry which is preliminary data.</text>
</comment>
<sequence>MRLEILTLALIVGACTWAFRFFPTKADLSTIKPDGILARFLASTGPAAIATLFVASVLPMLKADLANAGVPMPLACGTLVVVLTYAALRSVVAATLAGSVAYGLAVWLL</sequence>
<evidence type="ECO:0000313" key="3">
    <source>
        <dbReference type="Proteomes" id="UP001595547"/>
    </source>
</evidence>
<feature type="transmembrane region" description="Helical" evidence="1">
    <location>
        <begin position="65"/>
        <end position="85"/>
    </location>
</feature>
<proteinExistence type="predicted"/>
<dbReference type="InterPro" id="IPR008407">
    <property type="entry name" value="Brnchd-chn_aa_trnsp_AzlD"/>
</dbReference>
<evidence type="ECO:0000313" key="2">
    <source>
        <dbReference type="EMBL" id="MFC3181124.1"/>
    </source>
</evidence>
<keyword evidence="3" id="KW-1185">Reference proteome</keyword>
<keyword evidence="1" id="KW-0472">Membrane</keyword>
<dbReference type="EMBL" id="JBHRTO010000001">
    <property type="protein sequence ID" value="MFC3181124.1"/>
    <property type="molecule type" value="Genomic_DNA"/>
</dbReference>
<evidence type="ECO:0000256" key="1">
    <source>
        <dbReference type="SAM" id="Phobius"/>
    </source>
</evidence>
<accession>A0ABV7J1K2</accession>
<reference evidence="3" key="1">
    <citation type="journal article" date="2019" name="Int. J. Syst. Evol. Microbiol.">
        <title>The Global Catalogue of Microorganisms (GCM) 10K type strain sequencing project: providing services to taxonomists for standard genome sequencing and annotation.</title>
        <authorList>
            <consortium name="The Broad Institute Genomics Platform"/>
            <consortium name="The Broad Institute Genome Sequencing Center for Infectious Disease"/>
            <person name="Wu L."/>
            <person name="Ma J."/>
        </authorList>
    </citation>
    <scope>NUCLEOTIDE SEQUENCE [LARGE SCALE GENOMIC DNA]</scope>
    <source>
        <strain evidence="3">KCTC 52039</strain>
    </source>
</reference>
<keyword evidence="1" id="KW-0812">Transmembrane</keyword>
<dbReference type="Pfam" id="PF05437">
    <property type="entry name" value="AzlD"/>
    <property type="match status" value="1"/>
</dbReference>
<protein>
    <submittedName>
        <fullName evidence="2">AzlD domain-containing protein</fullName>
    </submittedName>
</protein>
<dbReference type="Proteomes" id="UP001595547">
    <property type="component" value="Unassembled WGS sequence"/>
</dbReference>
<dbReference type="PROSITE" id="PS51257">
    <property type="entry name" value="PROKAR_LIPOPROTEIN"/>
    <property type="match status" value="1"/>
</dbReference>
<organism evidence="2 3">
    <name type="scientific">Cypionkella sinensis</name>
    <dbReference type="NCBI Taxonomy" id="1756043"/>
    <lineage>
        <taxon>Bacteria</taxon>
        <taxon>Pseudomonadati</taxon>
        <taxon>Pseudomonadota</taxon>
        <taxon>Alphaproteobacteria</taxon>
        <taxon>Rhodobacterales</taxon>
        <taxon>Paracoccaceae</taxon>
        <taxon>Cypionkella</taxon>
    </lineage>
</organism>